<reference evidence="1 2" key="1">
    <citation type="submission" date="2020-02" db="EMBL/GenBank/DDBJ databases">
        <authorList>
            <person name="Ma Q."/>
            <person name="Huang Y."/>
            <person name="Song X."/>
            <person name="Pei D."/>
        </authorList>
    </citation>
    <scope>NUCLEOTIDE SEQUENCE [LARGE SCALE GENOMIC DNA]</scope>
    <source>
        <strain evidence="1">Sxm20200214</strain>
        <tissue evidence="1">Leaf</tissue>
    </source>
</reference>
<name>A0A8X7PBX7_BRACI</name>
<dbReference type="EMBL" id="JAAMPC010000017">
    <property type="protein sequence ID" value="KAG2249694.1"/>
    <property type="molecule type" value="Genomic_DNA"/>
</dbReference>
<sequence>MRKIASNCTKLIQLDISCSYEIYGQCIEIVGMNCKNIHTLKRNLMQTWEIARLTNCIYVQGLCFETLGNVDSFAIRRYMSQVKHLELRFSTLTDKALGFLCKECLNLEYLDLFGCSYLTSDGVTNSTSNLKNLKDIKKPDFTA</sequence>
<dbReference type="PANTHER" id="PTHR38926">
    <property type="entry name" value="F-BOX DOMAIN CONTAINING PROTEIN, EXPRESSED"/>
    <property type="match status" value="1"/>
</dbReference>
<organism evidence="1 2">
    <name type="scientific">Brassica carinata</name>
    <name type="common">Ethiopian mustard</name>
    <name type="synonym">Abyssinian cabbage</name>
    <dbReference type="NCBI Taxonomy" id="52824"/>
    <lineage>
        <taxon>Eukaryota</taxon>
        <taxon>Viridiplantae</taxon>
        <taxon>Streptophyta</taxon>
        <taxon>Embryophyta</taxon>
        <taxon>Tracheophyta</taxon>
        <taxon>Spermatophyta</taxon>
        <taxon>Magnoliopsida</taxon>
        <taxon>eudicotyledons</taxon>
        <taxon>Gunneridae</taxon>
        <taxon>Pentapetalae</taxon>
        <taxon>rosids</taxon>
        <taxon>malvids</taxon>
        <taxon>Brassicales</taxon>
        <taxon>Brassicaceae</taxon>
        <taxon>Brassiceae</taxon>
        <taxon>Brassica</taxon>
    </lineage>
</organism>
<dbReference type="SUPFAM" id="SSF52058">
    <property type="entry name" value="L domain-like"/>
    <property type="match status" value="1"/>
</dbReference>
<dbReference type="PANTHER" id="PTHR38926:SF5">
    <property type="entry name" value="F-BOX AND LEUCINE-RICH REPEAT PROTEIN 6"/>
    <property type="match status" value="1"/>
</dbReference>
<dbReference type="AlphaFoldDB" id="A0A8X7PBX7"/>
<dbReference type="OrthoDB" id="550575at2759"/>
<evidence type="ECO:0000313" key="2">
    <source>
        <dbReference type="Proteomes" id="UP000886595"/>
    </source>
</evidence>
<evidence type="ECO:0000313" key="1">
    <source>
        <dbReference type="EMBL" id="KAG2249694.1"/>
    </source>
</evidence>
<proteinExistence type="predicted"/>
<comment type="caution">
    <text evidence="1">The sequence shown here is derived from an EMBL/GenBank/DDBJ whole genome shotgun (WGS) entry which is preliminary data.</text>
</comment>
<accession>A0A8X7PBX7</accession>
<dbReference type="Gene3D" id="3.80.10.10">
    <property type="entry name" value="Ribonuclease Inhibitor"/>
    <property type="match status" value="1"/>
</dbReference>
<protein>
    <submittedName>
        <fullName evidence="1">Uncharacterized protein</fullName>
    </submittedName>
</protein>
<gene>
    <name evidence="1" type="ORF">Bca52824_089322</name>
</gene>
<dbReference type="InterPro" id="IPR032675">
    <property type="entry name" value="LRR_dom_sf"/>
</dbReference>
<keyword evidence="2" id="KW-1185">Reference proteome</keyword>
<dbReference type="Proteomes" id="UP000886595">
    <property type="component" value="Unassembled WGS sequence"/>
</dbReference>